<evidence type="ECO:0000313" key="2">
    <source>
        <dbReference type="EnsemblPlants" id="QL12p002432:mrna"/>
    </source>
</evidence>
<dbReference type="EnsemblPlants" id="QL12p002432:mrna">
    <property type="protein sequence ID" value="QL12p002432:mrna"/>
    <property type="gene ID" value="QL12p002432"/>
</dbReference>
<dbReference type="InterPro" id="IPR036691">
    <property type="entry name" value="Endo/exonu/phosph_ase_sf"/>
</dbReference>
<name>A0A7N2N205_QUELO</name>
<sequence>MLKALPALPCRLPTFPSFKRIVSNKMSTTPSPIYREFISVEGSDINSRSRPDGIRFRLVSYNILAQDWELEAFHMFLGAPYDNLPTSFGQDQALWFGIKERVYEVGSCYNVLRVPTRVSNGRASGRLRFQERLISVPWRSQGVASLVLVHHVEFVYVKSSLFPHSPSPCLRWKARSQAILSVLKNFGADFLCLQEVDEYDSFYKGKMESLGYSSIYVQRNGQKRDGCGIFYKQKSAELVLEEKIEYNDLVNSIQDGQILGDDKHDVPTSGNIRAEPENDRYLWVDWNGSRVHLQTSCHGVERSAILVWQCLWRWWCQRLATVSCGGTDFLRILFDSVGCGFSGSRFSDGGQDYEVGFFVGGGGLELKKAPEDRGDPNDPRVRLKRDCVGIMAAFKLKDLPDHVVIVANTHLYWDPEWADVKLAQAKYLLSRLALFRTLVSDRLECTPSVVVAGDFNSTPGDQVYQYLISGNSPLAPDVECLEDMPLPLCSVYAFTRGEPPFTNCTPDFTNTLDYILFSPTDNIKPVSLLELPELDSSDVVGGLPNYSHPSDHLPIGAEFEIPRD</sequence>
<dbReference type="Gene3D" id="3.60.10.10">
    <property type="entry name" value="Endonuclease/exonuclease/phosphatase"/>
    <property type="match status" value="2"/>
</dbReference>
<dbReference type="GO" id="GO:0000175">
    <property type="term" value="F:3'-5'-RNA exonuclease activity"/>
    <property type="evidence" value="ECO:0007669"/>
    <property type="project" value="TreeGrafter"/>
</dbReference>
<reference evidence="2" key="2">
    <citation type="submission" date="2021-01" db="UniProtKB">
        <authorList>
            <consortium name="EnsemblPlants"/>
        </authorList>
    </citation>
    <scope>IDENTIFICATION</scope>
</reference>
<feature type="domain" description="Endonuclease/exonuclease/phosphatase" evidence="1">
    <location>
        <begin position="411"/>
        <end position="552"/>
    </location>
</feature>
<reference evidence="2 3" key="1">
    <citation type="journal article" date="2016" name="G3 (Bethesda)">
        <title>First Draft Assembly and Annotation of the Genome of a California Endemic Oak Quercus lobata Nee (Fagaceae).</title>
        <authorList>
            <person name="Sork V.L."/>
            <person name="Fitz-Gibbon S.T."/>
            <person name="Puiu D."/>
            <person name="Crepeau M."/>
            <person name="Gugger P.F."/>
            <person name="Sherman R."/>
            <person name="Stevens K."/>
            <person name="Langley C.H."/>
            <person name="Pellegrini M."/>
            <person name="Salzberg S.L."/>
        </authorList>
    </citation>
    <scope>NUCLEOTIDE SEQUENCE [LARGE SCALE GENOMIC DNA]</scope>
    <source>
        <strain evidence="2 3">cv. SW786</strain>
    </source>
</reference>
<dbReference type="SUPFAM" id="SSF56219">
    <property type="entry name" value="DNase I-like"/>
    <property type="match status" value="1"/>
</dbReference>
<dbReference type="InterPro" id="IPR050410">
    <property type="entry name" value="CCR4/nocturin_mRNA_transcr"/>
</dbReference>
<dbReference type="PANTHER" id="PTHR12121">
    <property type="entry name" value="CARBON CATABOLITE REPRESSOR PROTEIN 4"/>
    <property type="match status" value="1"/>
</dbReference>
<organism evidence="2 3">
    <name type="scientific">Quercus lobata</name>
    <name type="common">Valley oak</name>
    <dbReference type="NCBI Taxonomy" id="97700"/>
    <lineage>
        <taxon>Eukaryota</taxon>
        <taxon>Viridiplantae</taxon>
        <taxon>Streptophyta</taxon>
        <taxon>Embryophyta</taxon>
        <taxon>Tracheophyta</taxon>
        <taxon>Spermatophyta</taxon>
        <taxon>Magnoliopsida</taxon>
        <taxon>eudicotyledons</taxon>
        <taxon>Gunneridae</taxon>
        <taxon>Pentapetalae</taxon>
        <taxon>rosids</taxon>
        <taxon>fabids</taxon>
        <taxon>Fagales</taxon>
        <taxon>Fagaceae</taxon>
        <taxon>Quercus</taxon>
    </lineage>
</organism>
<protein>
    <recommendedName>
        <fullName evidence="1">Endonuclease/exonuclease/phosphatase domain-containing protein</fullName>
    </recommendedName>
</protein>
<dbReference type="Proteomes" id="UP000594261">
    <property type="component" value="Chromosome 12"/>
</dbReference>
<feature type="domain" description="Endonuclease/exonuclease/phosphatase" evidence="1">
    <location>
        <begin position="170"/>
        <end position="245"/>
    </location>
</feature>
<dbReference type="AlphaFoldDB" id="A0A7N2N205"/>
<evidence type="ECO:0000259" key="1">
    <source>
        <dbReference type="Pfam" id="PF03372"/>
    </source>
</evidence>
<dbReference type="InterPro" id="IPR005135">
    <property type="entry name" value="Endo/exonuclease/phosphatase"/>
</dbReference>
<accession>A0A7N2N205</accession>
<dbReference type="InParanoid" id="A0A7N2N205"/>
<evidence type="ECO:0000313" key="3">
    <source>
        <dbReference type="Proteomes" id="UP000594261"/>
    </source>
</evidence>
<dbReference type="Pfam" id="PF03372">
    <property type="entry name" value="Exo_endo_phos"/>
    <property type="match status" value="2"/>
</dbReference>
<dbReference type="PANTHER" id="PTHR12121:SF68">
    <property type="entry name" value="CARBON CATABOLITE REPRESSOR PROTEIN 4 HOMOLOG 4-RELATED"/>
    <property type="match status" value="1"/>
</dbReference>
<proteinExistence type="predicted"/>
<dbReference type="Gramene" id="QL12p002432:mrna">
    <property type="protein sequence ID" value="QL12p002432:mrna"/>
    <property type="gene ID" value="QL12p002432"/>
</dbReference>
<dbReference type="OMA" id="NKPFHHV"/>
<dbReference type="FunCoup" id="A0A7N2N205">
    <property type="interactions" value="450"/>
</dbReference>
<dbReference type="EMBL" id="LRBV02000012">
    <property type="status" value="NOT_ANNOTATED_CDS"/>
    <property type="molecule type" value="Genomic_DNA"/>
</dbReference>
<keyword evidence="3" id="KW-1185">Reference proteome</keyword>